<name>A0A8J8P995_HALGN</name>
<dbReference type="EMBL" id="RRYP01000065">
    <property type="protein sequence ID" value="TNV88135.1"/>
    <property type="molecule type" value="Genomic_DNA"/>
</dbReference>
<organism evidence="1 2">
    <name type="scientific">Halteria grandinella</name>
    <dbReference type="NCBI Taxonomy" id="5974"/>
    <lineage>
        <taxon>Eukaryota</taxon>
        <taxon>Sar</taxon>
        <taxon>Alveolata</taxon>
        <taxon>Ciliophora</taxon>
        <taxon>Intramacronucleata</taxon>
        <taxon>Spirotrichea</taxon>
        <taxon>Stichotrichia</taxon>
        <taxon>Sporadotrichida</taxon>
        <taxon>Halteriidae</taxon>
        <taxon>Halteria</taxon>
    </lineage>
</organism>
<evidence type="ECO:0000313" key="1">
    <source>
        <dbReference type="EMBL" id="TNV88135.1"/>
    </source>
</evidence>
<gene>
    <name evidence="1" type="ORF">FGO68_gene5029</name>
</gene>
<proteinExistence type="predicted"/>
<reference evidence="1" key="1">
    <citation type="submission" date="2019-06" db="EMBL/GenBank/DDBJ databases">
        <authorList>
            <person name="Zheng W."/>
        </authorList>
    </citation>
    <scope>NUCLEOTIDE SEQUENCE</scope>
    <source>
        <strain evidence="1">QDHG01</strain>
    </source>
</reference>
<dbReference type="Proteomes" id="UP000785679">
    <property type="component" value="Unassembled WGS sequence"/>
</dbReference>
<keyword evidence="2" id="KW-1185">Reference proteome</keyword>
<protein>
    <submittedName>
        <fullName evidence="1">Uncharacterized protein</fullName>
    </submittedName>
</protein>
<sequence>MYSIALKVKSNLPMVDVRNAKRGSTCSPFQMDKHLAKSARTQSLNVSEAPQCSHCQDIGEAQTKQTSSTNASLVRHALEKQGKKMLLITHALKAIKEYCALTAKVDIRRCNLNSDAQNVQTLI</sequence>
<dbReference type="AlphaFoldDB" id="A0A8J8P995"/>
<comment type="caution">
    <text evidence="1">The sequence shown here is derived from an EMBL/GenBank/DDBJ whole genome shotgun (WGS) entry which is preliminary data.</text>
</comment>
<evidence type="ECO:0000313" key="2">
    <source>
        <dbReference type="Proteomes" id="UP000785679"/>
    </source>
</evidence>
<accession>A0A8J8P995</accession>